<dbReference type="InterPro" id="IPR035919">
    <property type="entry name" value="EAL_sf"/>
</dbReference>
<dbReference type="InterPro" id="IPR029787">
    <property type="entry name" value="Nucleotide_cyclase"/>
</dbReference>
<dbReference type="PANTHER" id="PTHR33121:SF79">
    <property type="entry name" value="CYCLIC DI-GMP PHOSPHODIESTERASE PDED-RELATED"/>
    <property type="match status" value="1"/>
</dbReference>
<dbReference type="EMBL" id="MNLB01000001">
    <property type="protein sequence ID" value="PAC74167.1"/>
    <property type="molecule type" value="Genomic_DNA"/>
</dbReference>
<reference evidence="3 4" key="1">
    <citation type="journal article" date="2017" name="ISME J.">
        <title>Unveiling bifidobacterial biogeography across the mammalian branch of the tree of life.</title>
        <authorList>
            <person name="Milani C."/>
            <person name="Mangifesta M."/>
            <person name="Mancabelli L."/>
            <person name="Lugli G.A."/>
            <person name="James K."/>
            <person name="Duranti S."/>
            <person name="Turroni F."/>
            <person name="Ferrario C."/>
            <person name="Ossiprandi M.C."/>
            <person name="van Sinderen D."/>
            <person name="Ventura M."/>
        </authorList>
    </citation>
    <scope>NUCLEOTIDE SEQUENCE [LARGE SCALE GENOMIC DNA]</scope>
    <source>
        <strain evidence="3 4">1E</strain>
    </source>
</reference>
<sequence>MGNQFDVAAGARLESTGRAPSNDEIVPRFSLDDINQAFDNNEFCFYLQPKCNAETGAIVGAEALVRWNHPEYGLVSPGEFIPLLERESMVTRFDLFIWRSVCEMLSRWDGEGRNLVPVSVNVSMTDIEAIDVARVLGDLLDRFSIDARLLQVEITESAIAHNMDVVEETIRDLHARGIAVLMDDFGSAYSSLNMLKDINVDALKLDMKFVDLNADNAAKGLKIIESVIDMAYQLRLSIIAEGAQTAEQVSKLRELGCMCIQGYYFYRPLTVGKMEDLLEHRPDDQHFWNISKDLMHRDYRMSTNGRSMLESSSLSAHIFEILNKGVAELSRLNLITGEYRTIKRDPKLPDVYADDFHDYCHALVSKRIIHPDDAGEFLKHTRLSDLRDQLFSKKKSEFTYFRSEVEAKTSVIAFGMLVPPDCSEANPWAVVLIGFDLSLDLIAKNMKEIYRQDSLTGLLNRNAYDSDVEQLRSADIGAVVCVYADMIGLHEVNNHLGHKQGNRMLCEFADAARAFFGDDRLYRIGGDEFVIISSAHTEAQTRKQLNYMRERLHTQGCEISVGVASSESTSDLPKIIEQAENEMRREKKEYYVRGGSKRQLRGLNKKLEDILVRNQDMESLLRHLNGRYSIACMVNLRTDSQRAIMVPDYFQKMLDAHDGSFKSALHDYCERLVAPFCKDSFSLLMDYDFIHARVESVGVLQYGYTRNDGEKFLLTIFADRRSKDETMWVFSKDDLPQVELELFES</sequence>
<dbReference type="Gene3D" id="3.20.20.450">
    <property type="entry name" value="EAL domain"/>
    <property type="match status" value="1"/>
</dbReference>
<dbReference type="InterPro" id="IPR043128">
    <property type="entry name" value="Rev_trsase/Diguanyl_cyclase"/>
</dbReference>
<dbReference type="Pfam" id="PF00990">
    <property type="entry name" value="GGDEF"/>
    <property type="match status" value="1"/>
</dbReference>
<dbReference type="AlphaFoldDB" id="A0A267WNI8"/>
<dbReference type="InterPro" id="IPR001633">
    <property type="entry name" value="EAL_dom"/>
</dbReference>
<feature type="domain" description="EAL" evidence="1">
    <location>
        <begin position="27"/>
        <end position="282"/>
    </location>
</feature>
<dbReference type="RefSeq" id="WP_095279172.1">
    <property type="nucleotide sequence ID" value="NZ_MNLB01000001.1"/>
</dbReference>
<evidence type="ECO:0000259" key="2">
    <source>
        <dbReference type="PROSITE" id="PS50887"/>
    </source>
</evidence>
<organism evidence="3 4">
    <name type="scientific">Bifidobacterium pseudocatenulatum</name>
    <dbReference type="NCBI Taxonomy" id="28026"/>
    <lineage>
        <taxon>Bacteria</taxon>
        <taxon>Bacillati</taxon>
        <taxon>Actinomycetota</taxon>
        <taxon>Actinomycetes</taxon>
        <taxon>Bifidobacteriales</taxon>
        <taxon>Bifidobacteriaceae</taxon>
        <taxon>Bifidobacterium</taxon>
    </lineage>
</organism>
<dbReference type="NCBIfam" id="TIGR00254">
    <property type="entry name" value="GGDEF"/>
    <property type="match status" value="1"/>
</dbReference>
<name>A0A267WNI8_BIFPS</name>
<dbReference type="Pfam" id="PF00563">
    <property type="entry name" value="EAL"/>
    <property type="match status" value="1"/>
</dbReference>
<comment type="caution">
    <text evidence="3">The sequence shown here is derived from an EMBL/GenBank/DDBJ whole genome shotgun (WGS) entry which is preliminary data.</text>
</comment>
<evidence type="ECO:0000259" key="1">
    <source>
        <dbReference type="PROSITE" id="PS50883"/>
    </source>
</evidence>
<dbReference type="PANTHER" id="PTHR33121">
    <property type="entry name" value="CYCLIC DI-GMP PHOSPHODIESTERASE PDEF"/>
    <property type="match status" value="1"/>
</dbReference>
<proteinExistence type="predicted"/>
<dbReference type="PROSITE" id="PS50887">
    <property type="entry name" value="GGDEF"/>
    <property type="match status" value="1"/>
</dbReference>
<dbReference type="GO" id="GO:0071111">
    <property type="term" value="F:cyclic-guanylate-specific phosphodiesterase activity"/>
    <property type="evidence" value="ECO:0007669"/>
    <property type="project" value="InterPro"/>
</dbReference>
<dbReference type="CDD" id="cd01948">
    <property type="entry name" value="EAL"/>
    <property type="match status" value="1"/>
</dbReference>
<feature type="domain" description="GGDEF" evidence="2">
    <location>
        <begin position="477"/>
        <end position="603"/>
    </location>
</feature>
<evidence type="ECO:0000313" key="3">
    <source>
        <dbReference type="EMBL" id="PAC74167.1"/>
    </source>
</evidence>
<dbReference type="PROSITE" id="PS50883">
    <property type="entry name" value="EAL"/>
    <property type="match status" value="1"/>
</dbReference>
<dbReference type="Gene3D" id="3.30.70.270">
    <property type="match status" value="1"/>
</dbReference>
<dbReference type="SUPFAM" id="SSF141868">
    <property type="entry name" value="EAL domain-like"/>
    <property type="match status" value="1"/>
</dbReference>
<dbReference type="Proteomes" id="UP000216789">
    <property type="component" value="Unassembled WGS sequence"/>
</dbReference>
<gene>
    <name evidence="3" type="ORF">BPS1E_0031</name>
</gene>
<dbReference type="InterPro" id="IPR050706">
    <property type="entry name" value="Cyclic-di-GMP_PDE-like"/>
</dbReference>
<evidence type="ECO:0000313" key="4">
    <source>
        <dbReference type="Proteomes" id="UP000216789"/>
    </source>
</evidence>
<dbReference type="SMART" id="SM00267">
    <property type="entry name" value="GGDEF"/>
    <property type="match status" value="1"/>
</dbReference>
<accession>A0A267WNI8</accession>
<dbReference type="CDD" id="cd01949">
    <property type="entry name" value="GGDEF"/>
    <property type="match status" value="1"/>
</dbReference>
<dbReference type="InterPro" id="IPR000160">
    <property type="entry name" value="GGDEF_dom"/>
</dbReference>
<dbReference type="SUPFAM" id="SSF55073">
    <property type="entry name" value="Nucleotide cyclase"/>
    <property type="match status" value="1"/>
</dbReference>
<protein>
    <submittedName>
        <fullName evidence="3">Diguanylate cyclase</fullName>
    </submittedName>
</protein>
<dbReference type="SMART" id="SM00052">
    <property type="entry name" value="EAL"/>
    <property type="match status" value="1"/>
</dbReference>